<comment type="caution">
    <text evidence="7">The sequence shown here is derived from an EMBL/GenBank/DDBJ whole genome shotgun (WGS) entry which is preliminary data.</text>
</comment>
<dbReference type="RefSeq" id="WP_185063202.1">
    <property type="nucleotide sequence ID" value="NZ_BAABJP010000063.1"/>
</dbReference>
<dbReference type="Proteomes" id="UP001428817">
    <property type="component" value="Unassembled WGS sequence"/>
</dbReference>
<dbReference type="SUPFAM" id="SSF53041">
    <property type="entry name" value="Resolvase-like"/>
    <property type="match status" value="1"/>
</dbReference>
<feature type="domain" description="Resolvase/invertase-type recombinase catalytic" evidence="6">
    <location>
        <begin position="1"/>
        <end position="136"/>
    </location>
</feature>
<feature type="compositionally biased region" description="Low complexity" evidence="5">
    <location>
        <begin position="213"/>
        <end position="230"/>
    </location>
</feature>
<feature type="region of interest" description="Disordered" evidence="5">
    <location>
        <begin position="187"/>
        <end position="326"/>
    </location>
</feature>
<dbReference type="InterPro" id="IPR006120">
    <property type="entry name" value="Resolvase_HTH_dom"/>
</dbReference>
<protein>
    <recommendedName>
        <fullName evidence="6">Resolvase/invertase-type recombinase catalytic domain-containing protein</fullName>
    </recommendedName>
</protein>
<dbReference type="InterPro" id="IPR009057">
    <property type="entry name" value="Homeodomain-like_sf"/>
</dbReference>
<evidence type="ECO:0000256" key="3">
    <source>
        <dbReference type="ARBA" id="ARBA00023125"/>
    </source>
</evidence>
<proteinExistence type="inferred from homology"/>
<evidence type="ECO:0000256" key="4">
    <source>
        <dbReference type="ARBA" id="ARBA00023172"/>
    </source>
</evidence>
<dbReference type="PANTHER" id="PTHR30461:SF2">
    <property type="entry name" value="SERINE RECOMBINASE PINE-RELATED"/>
    <property type="match status" value="1"/>
</dbReference>
<evidence type="ECO:0000313" key="8">
    <source>
        <dbReference type="Proteomes" id="UP001428817"/>
    </source>
</evidence>
<dbReference type="Gene3D" id="3.40.50.1390">
    <property type="entry name" value="Resolvase, N-terminal catalytic domain"/>
    <property type="match status" value="1"/>
</dbReference>
<comment type="similarity">
    <text evidence="1">Belongs to the site-specific recombinase resolvase family.</text>
</comment>
<evidence type="ECO:0000313" key="7">
    <source>
        <dbReference type="EMBL" id="GAA5175051.1"/>
    </source>
</evidence>
<keyword evidence="4" id="KW-0233">DNA recombination</keyword>
<reference evidence="8" key="1">
    <citation type="journal article" date="2019" name="Int. J. Syst. Evol. Microbiol.">
        <title>The Global Catalogue of Microorganisms (GCM) 10K type strain sequencing project: providing services to taxonomists for standard genome sequencing and annotation.</title>
        <authorList>
            <consortium name="The Broad Institute Genomics Platform"/>
            <consortium name="The Broad Institute Genome Sequencing Center for Infectious Disease"/>
            <person name="Wu L."/>
            <person name="Ma J."/>
        </authorList>
    </citation>
    <scope>NUCLEOTIDE SEQUENCE [LARGE SCALE GENOMIC DNA]</scope>
    <source>
        <strain evidence="8">JCM 18303</strain>
    </source>
</reference>
<feature type="compositionally biased region" description="Polar residues" evidence="5">
    <location>
        <begin position="198"/>
        <end position="210"/>
    </location>
</feature>
<dbReference type="Pfam" id="PF02796">
    <property type="entry name" value="HTH_7"/>
    <property type="match status" value="1"/>
</dbReference>
<dbReference type="InterPro" id="IPR036162">
    <property type="entry name" value="Resolvase-like_N_sf"/>
</dbReference>
<dbReference type="CDD" id="cd03768">
    <property type="entry name" value="SR_ResInv"/>
    <property type="match status" value="1"/>
</dbReference>
<gene>
    <name evidence="7" type="ORF">GCM10023321_80230</name>
</gene>
<dbReference type="InterPro" id="IPR050639">
    <property type="entry name" value="SSR_resolvase"/>
</dbReference>
<dbReference type="SUPFAM" id="SSF46689">
    <property type="entry name" value="Homeodomain-like"/>
    <property type="match status" value="1"/>
</dbReference>
<dbReference type="PANTHER" id="PTHR30461">
    <property type="entry name" value="DNA-INVERTASE FROM LAMBDOID PROPHAGE"/>
    <property type="match status" value="1"/>
</dbReference>
<dbReference type="EMBL" id="BAABJP010000063">
    <property type="protein sequence ID" value="GAA5175051.1"/>
    <property type="molecule type" value="Genomic_DNA"/>
</dbReference>
<dbReference type="SMART" id="SM00857">
    <property type="entry name" value="Resolvase"/>
    <property type="match status" value="1"/>
</dbReference>
<evidence type="ECO:0000256" key="1">
    <source>
        <dbReference type="ARBA" id="ARBA00009913"/>
    </source>
</evidence>
<evidence type="ECO:0000256" key="2">
    <source>
        <dbReference type="ARBA" id="ARBA00022908"/>
    </source>
</evidence>
<dbReference type="Pfam" id="PF00239">
    <property type="entry name" value="Resolvase"/>
    <property type="match status" value="1"/>
</dbReference>
<keyword evidence="8" id="KW-1185">Reference proteome</keyword>
<accession>A0ABP9RD90</accession>
<evidence type="ECO:0000259" key="6">
    <source>
        <dbReference type="PROSITE" id="PS51736"/>
    </source>
</evidence>
<name>A0ABP9RD90_9PSEU</name>
<dbReference type="PROSITE" id="PS00398">
    <property type="entry name" value="RECOMBINASES_2"/>
    <property type="match status" value="1"/>
</dbReference>
<dbReference type="InterPro" id="IPR006119">
    <property type="entry name" value="Resolv_N"/>
</dbReference>
<dbReference type="CDD" id="cd00569">
    <property type="entry name" value="HTH_Hin_like"/>
    <property type="match status" value="1"/>
</dbReference>
<sequence length="427" mass="46014">MLIGYARVATAEQHPESQIDALTRAGVDPDNIHIDTSGGAKGSRPRLDRVLDFARAGDTLVVTRLDRIGRSVPHLVGLGARLRARDIGLRVLEQGVDTGTVEGRAMFGMLTVLEELRRDLAVANTQEGVAVARAQGRRGGRPPKITPEQASAAQHLYNEGKHTVAEIAERLGVKRGTLYGYLDKSTVGTRPRARKPSPIQSLQQADSVTSGGHPHQAPPADDAVVAQPDNPAHKSGSADPPAPATGTDRPRLINSSRSAERTAPAGRPPGIAVIPGAAAPAHPNALPNPQPASRPARALRSTDATRTRRAAPHPAPRPSGTKCPNCGHRPTHFRDRIRQRQDLALIWLYPDPDHPGRVVERRHCTECQPHEQVANVECAHCADGPLLTSTFATAPDGLPEPVRRWLAAQGWQIDGRRWACRKHTHLD</sequence>
<dbReference type="Gene3D" id="1.10.10.60">
    <property type="entry name" value="Homeodomain-like"/>
    <property type="match status" value="1"/>
</dbReference>
<feature type="compositionally biased region" description="Low complexity" evidence="5">
    <location>
        <begin position="263"/>
        <end position="285"/>
    </location>
</feature>
<dbReference type="InterPro" id="IPR006118">
    <property type="entry name" value="Recombinase_CS"/>
</dbReference>
<keyword evidence="3" id="KW-0238">DNA-binding</keyword>
<organism evidence="7 8">
    <name type="scientific">Pseudonocardia eucalypti</name>
    <dbReference type="NCBI Taxonomy" id="648755"/>
    <lineage>
        <taxon>Bacteria</taxon>
        <taxon>Bacillati</taxon>
        <taxon>Actinomycetota</taxon>
        <taxon>Actinomycetes</taxon>
        <taxon>Pseudonocardiales</taxon>
        <taxon>Pseudonocardiaceae</taxon>
        <taxon>Pseudonocardia</taxon>
    </lineage>
</organism>
<evidence type="ECO:0000256" key="5">
    <source>
        <dbReference type="SAM" id="MobiDB-lite"/>
    </source>
</evidence>
<dbReference type="PROSITE" id="PS51736">
    <property type="entry name" value="RECOMBINASES_3"/>
    <property type="match status" value="1"/>
</dbReference>
<keyword evidence="2" id="KW-0229">DNA integration</keyword>